<proteinExistence type="predicted"/>
<dbReference type="Proteomes" id="UP001057561">
    <property type="component" value="Chromosome"/>
</dbReference>
<dbReference type="EMBL" id="CP099464">
    <property type="protein sequence ID" value="UUO16726.1"/>
    <property type="molecule type" value="Genomic_DNA"/>
</dbReference>
<keyword evidence="2" id="KW-1185">Reference proteome</keyword>
<organism evidence="1 2">
    <name type="scientific">Dolichospermum heterosporum TAC447</name>
    <dbReference type="NCBI Taxonomy" id="747523"/>
    <lineage>
        <taxon>Bacteria</taxon>
        <taxon>Bacillati</taxon>
        <taxon>Cyanobacteriota</taxon>
        <taxon>Cyanophyceae</taxon>
        <taxon>Nostocales</taxon>
        <taxon>Aphanizomenonaceae</taxon>
        <taxon>Dolichospermum</taxon>
        <taxon>Dolichospermum heterosporum</taxon>
    </lineage>
</organism>
<name>A0ABY5M1S1_9CYAN</name>
<evidence type="ECO:0000313" key="1">
    <source>
        <dbReference type="EMBL" id="UUO16726.1"/>
    </source>
</evidence>
<evidence type="ECO:0008006" key="3">
    <source>
        <dbReference type="Google" id="ProtNLM"/>
    </source>
</evidence>
<dbReference type="RefSeq" id="WP_257121736.1">
    <property type="nucleotide sequence ID" value="NZ_CP099464.1"/>
</dbReference>
<accession>A0ABY5M1S1</accession>
<evidence type="ECO:0000313" key="2">
    <source>
        <dbReference type="Proteomes" id="UP001057561"/>
    </source>
</evidence>
<reference evidence="1" key="1">
    <citation type="submission" date="2022-06" db="EMBL/GenBank/DDBJ databases">
        <title>Nostosin G and Spiroidesin B from the Cyanobacterium Dolichospermum sp. NIES-1697.</title>
        <authorList>
            <person name="Phan C.-S."/>
            <person name="Mehjabin J.J."/>
            <person name="Anas A.R.J."/>
            <person name="Hayasaka M."/>
            <person name="Onoki R."/>
            <person name="Wang J."/>
            <person name="Umezawa T."/>
            <person name="Washio K."/>
            <person name="Morikawa M."/>
            <person name="Okino T."/>
        </authorList>
    </citation>
    <scope>NUCLEOTIDE SEQUENCE</scope>
    <source>
        <strain evidence="1">NIES-1697</strain>
    </source>
</reference>
<sequence length="45" mass="5452">MRDLFADEAANLMVINCLNQDLQDFRIYRMKDSVVNWWRSLSLYP</sequence>
<gene>
    <name evidence="1" type="ORF">NG743_06790</name>
</gene>
<protein>
    <recommendedName>
        <fullName evidence="3">Transposase</fullName>
    </recommendedName>
</protein>